<dbReference type="AlphaFoldDB" id="A0A0F9VRI0"/>
<evidence type="ECO:0000256" key="1">
    <source>
        <dbReference type="SAM" id="Phobius"/>
    </source>
</evidence>
<keyword evidence="1" id="KW-0812">Transmembrane</keyword>
<gene>
    <name evidence="2" type="ORF">LCGC14_0452290</name>
</gene>
<organism evidence="2">
    <name type="scientific">marine sediment metagenome</name>
    <dbReference type="NCBI Taxonomy" id="412755"/>
    <lineage>
        <taxon>unclassified sequences</taxon>
        <taxon>metagenomes</taxon>
        <taxon>ecological metagenomes</taxon>
    </lineage>
</organism>
<evidence type="ECO:0000313" key="2">
    <source>
        <dbReference type="EMBL" id="KKN68353.1"/>
    </source>
</evidence>
<reference evidence="2" key="1">
    <citation type="journal article" date="2015" name="Nature">
        <title>Complex archaea that bridge the gap between prokaryotes and eukaryotes.</title>
        <authorList>
            <person name="Spang A."/>
            <person name="Saw J.H."/>
            <person name="Jorgensen S.L."/>
            <person name="Zaremba-Niedzwiedzka K."/>
            <person name="Martijn J."/>
            <person name="Lind A.E."/>
            <person name="van Eijk R."/>
            <person name="Schleper C."/>
            <person name="Guy L."/>
            <person name="Ettema T.J."/>
        </authorList>
    </citation>
    <scope>NUCLEOTIDE SEQUENCE</scope>
</reference>
<protein>
    <submittedName>
        <fullName evidence="2">Uncharacterized protein</fullName>
    </submittedName>
</protein>
<accession>A0A0F9VRI0</accession>
<dbReference type="EMBL" id="LAZR01000451">
    <property type="protein sequence ID" value="KKN68353.1"/>
    <property type="molecule type" value="Genomic_DNA"/>
</dbReference>
<keyword evidence="1" id="KW-1133">Transmembrane helix</keyword>
<comment type="caution">
    <text evidence="2">The sequence shown here is derived from an EMBL/GenBank/DDBJ whole genome shotgun (WGS) entry which is preliminary data.</text>
</comment>
<keyword evidence="1" id="KW-0472">Membrane</keyword>
<sequence>MRTRRRVQSRKSQRYMAMVTFVNKWVLVFGIGLIILFSFAMVTVQGR</sequence>
<name>A0A0F9VRI0_9ZZZZ</name>
<proteinExistence type="predicted"/>
<feature type="transmembrane region" description="Helical" evidence="1">
    <location>
        <begin position="21"/>
        <end position="44"/>
    </location>
</feature>